<sequence>MLMGFHLGDTSSLRFGQSLTSTLEQSSPCFLVESKMIWNFL</sequence>
<name>A0A804HUB6_MUSAM</name>
<reference evidence="1" key="1">
    <citation type="submission" date="2021-05" db="UniProtKB">
        <authorList>
            <consortium name="EnsemblPlants"/>
        </authorList>
    </citation>
    <scope>IDENTIFICATION</scope>
    <source>
        <strain evidence="1">subsp. malaccensis</strain>
    </source>
</reference>
<protein>
    <submittedName>
        <fullName evidence="1">Uncharacterized protein</fullName>
    </submittedName>
</protein>
<accession>A0A804HUB6</accession>
<evidence type="ECO:0000313" key="1">
    <source>
        <dbReference type="EnsemblPlants" id="Ma01_p15180.1"/>
    </source>
</evidence>
<evidence type="ECO:0000313" key="2">
    <source>
        <dbReference type="Proteomes" id="UP000012960"/>
    </source>
</evidence>
<dbReference type="Proteomes" id="UP000012960">
    <property type="component" value="Unplaced"/>
</dbReference>
<keyword evidence="2" id="KW-1185">Reference proteome</keyword>
<dbReference type="InParanoid" id="A0A804HUB6"/>
<organism evidence="1 2">
    <name type="scientific">Musa acuminata subsp. malaccensis</name>
    <name type="common">Wild banana</name>
    <name type="synonym">Musa malaccensis</name>
    <dbReference type="NCBI Taxonomy" id="214687"/>
    <lineage>
        <taxon>Eukaryota</taxon>
        <taxon>Viridiplantae</taxon>
        <taxon>Streptophyta</taxon>
        <taxon>Embryophyta</taxon>
        <taxon>Tracheophyta</taxon>
        <taxon>Spermatophyta</taxon>
        <taxon>Magnoliopsida</taxon>
        <taxon>Liliopsida</taxon>
        <taxon>Zingiberales</taxon>
        <taxon>Musaceae</taxon>
        <taxon>Musa</taxon>
    </lineage>
</organism>
<proteinExistence type="predicted"/>
<dbReference type="AlphaFoldDB" id="A0A804HUB6"/>
<dbReference type="EnsemblPlants" id="Ma01_t15180.1">
    <property type="protein sequence ID" value="Ma01_p15180.1"/>
    <property type="gene ID" value="Ma01_g15180"/>
</dbReference>
<dbReference type="Gramene" id="Ma01_t15180.1">
    <property type="protein sequence ID" value="Ma01_p15180.1"/>
    <property type="gene ID" value="Ma01_g15180"/>
</dbReference>